<keyword evidence="2" id="KW-1133">Transmembrane helix</keyword>
<sequence>MPLAEIMGYVAACVTGLIVVMRLVDTYFAERHKGRKAAQDQTRAAEVAVFQPTADRYPRATIEQLIGEIHAKVAEIHRIVLTEDQERRENERRKLQSDLEELETLRQKDRRRT</sequence>
<comment type="caution">
    <text evidence="3">The sequence shown here is derived from an EMBL/GenBank/DDBJ whole genome shotgun (WGS) entry which is preliminary data.</text>
</comment>
<feature type="compositionally biased region" description="Basic and acidic residues" evidence="1">
    <location>
        <begin position="85"/>
        <end position="107"/>
    </location>
</feature>
<feature type="transmembrane region" description="Helical" evidence="2">
    <location>
        <begin position="6"/>
        <end position="24"/>
    </location>
</feature>
<feature type="region of interest" description="Disordered" evidence="1">
    <location>
        <begin position="85"/>
        <end position="113"/>
    </location>
</feature>
<accession>A0ABU5I3T4</accession>
<evidence type="ECO:0000313" key="3">
    <source>
        <dbReference type="EMBL" id="MDY8109871.1"/>
    </source>
</evidence>
<organism evidence="3 4">
    <name type="scientific">Fulvimarina uroteuthidis</name>
    <dbReference type="NCBI Taxonomy" id="3098149"/>
    <lineage>
        <taxon>Bacteria</taxon>
        <taxon>Pseudomonadati</taxon>
        <taxon>Pseudomonadota</taxon>
        <taxon>Alphaproteobacteria</taxon>
        <taxon>Hyphomicrobiales</taxon>
        <taxon>Aurantimonadaceae</taxon>
        <taxon>Fulvimarina</taxon>
    </lineage>
</organism>
<dbReference type="RefSeq" id="WP_322187359.1">
    <property type="nucleotide sequence ID" value="NZ_JAXLPB010000003.1"/>
</dbReference>
<name>A0ABU5I3T4_9HYPH</name>
<evidence type="ECO:0000256" key="2">
    <source>
        <dbReference type="SAM" id="Phobius"/>
    </source>
</evidence>
<keyword evidence="4" id="KW-1185">Reference proteome</keyword>
<proteinExistence type="predicted"/>
<protein>
    <submittedName>
        <fullName evidence="3">Uncharacterized protein</fullName>
    </submittedName>
</protein>
<dbReference type="EMBL" id="JAXLPB010000003">
    <property type="protein sequence ID" value="MDY8109871.1"/>
    <property type="molecule type" value="Genomic_DNA"/>
</dbReference>
<gene>
    <name evidence="3" type="ORF">U0C82_12045</name>
</gene>
<reference evidence="3 4" key="1">
    <citation type="submission" date="2023-12" db="EMBL/GenBank/DDBJ databases">
        <title>Description of Novel Strain Fulvimarina sp. 2208YS6-2-32 isolated from Uroteuthis (Photololigo) edulis.</title>
        <authorList>
            <person name="Park J.-S."/>
        </authorList>
    </citation>
    <scope>NUCLEOTIDE SEQUENCE [LARGE SCALE GENOMIC DNA]</scope>
    <source>
        <strain evidence="3 4">2208YS6-2-32</strain>
    </source>
</reference>
<evidence type="ECO:0000256" key="1">
    <source>
        <dbReference type="SAM" id="MobiDB-lite"/>
    </source>
</evidence>
<dbReference type="Proteomes" id="UP001294412">
    <property type="component" value="Unassembled WGS sequence"/>
</dbReference>
<evidence type="ECO:0000313" key="4">
    <source>
        <dbReference type="Proteomes" id="UP001294412"/>
    </source>
</evidence>
<keyword evidence="2" id="KW-0472">Membrane</keyword>
<keyword evidence="2" id="KW-0812">Transmembrane</keyword>